<dbReference type="Gene3D" id="3.40.390.70">
    <property type="match status" value="1"/>
</dbReference>
<dbReference type="Pfam" id="PF10005">
    <property type="entry name" value="Zn_ribbon_DZR_6"/>
    <property type="match status" value="1"/>
</dbReference>
<organism evidence="2 3">
    <name type="scientific">Parvularcula marina</name>
    <dbReference type="NCBI Taxonomy" id="2292771"/>
    <lineage>
        <taxon>Bacteria</taxon>
        <taxon>Pseudomonadati</taxon>
        <taxon>Pseudomonadota</taxon>
        <taxon>Alphaproteobacteria</taxon>
        <taxon>Parvularculales</taxon>
        <taxon>Parvularculaceae</taxon>
        <taxon>Parvularcula</taxon>
    </lineage>
</organism>
<protein>
    <recommendedName>
        <fullName evidence="1">Zinc-ribbon domain-containing protein</fullName>
    </recommendedName>
</protein>
<dbReference type="Proteomes" id="UP000264589">
    <property type="component" value="Unassembled WGS sequence"/>
</dbReference>
<evidence type="ECO:0000259" key="1">
    <source>
        <dbReference type="Pfam" id="PF10005"/>
    </source>
</evidence>
<dbReference type="PIRSF" id="PIRSF012641">
    <property type="entry name" value="UCP012641"/>
    <property type="match status" value="1"/>
</dbReference>
<dbReference type="AlphaFoldDB" id="A0A371REL6"/>
<evidence type="ECO:0000313" key="3">
    <source>
        <dbReference type="Proteomes" id="UP000264589"/>
    </source>
</evidence>
<dbReference type="Pfam" id="PF15887">
    <property type="entry name" value="Peptidase_Mx"/>
    <property type="match status" value="1"/>
</dbReference>
<dbReference type="InterPro" id="IPR011201">
    <property type="entry name" value="Zinc-ribbon_6_bact"/>
</dbReference>
<dbReference type="InterPro" id="IPR031321">
    <property type="entry name" value="UCP012641"/>
</dbReference>
<dbReference type="RefSeq" id="WP_116390512.1">
    <property type="nucleotide sequence ID" value="NZ_QUQO01000001.1"/>
</dbReference>
<feature type="domain" description="Zinc-ribbon" evidence="1">
    <location>
        <begin position="5"/>
        <end position="94"/>
    </location>
</feature>
<dbReference type="OrthoDB" id="256753at2"/>
<keyword evidence="3" id="KW-1185">Reference proteome</keyword>
<proteinExistence type="predicted"/>
<dbReference type="InParanoid" id="A0A371REL6"/>
<name>A0A371REL6_9PROT</name>
<comment type="caution">
    <text evidence="2">The sequence shown here is derived from an EMBL/GenBank/DDBJ whole genome shotgun (WGS) entry which is preliminary data.</text>
</comment>
<evidence type="ECO:0000313" key="2">
    <source>
        <dbReference type="EMBL" id="RFB03884.1"/>
    </source>
</evidence>
<dbReference type="EMBL" id="QUQO01000001">
    <property type="protein sequence ID" value="RFB03884.1"/>
    <property type="molecule type" value="Genomic_DNA"/>
</dbReference>
<reference evidence="2 3" key="1">
    <citation type="submission" date="2018-08" db="EMBL/GenBank/DDBJ databases">
        <title>Parvularcula sp. SM1705, isolated from surface water of the South Sea China.</title>
        <authorList>
            <person name="Sun L."/>
        </authorList>
    </citation>
    <scope>NUCLEOTIDE SEQUENCE [LARGE SCALE GENOMIC DNA]</scope>
    <source>
        <strain evidence="2 3">SM1705</strain>
    </source>
</reference>
<sequence length="347" mass="39428">MKRQNCPNCGNELHFRNTTCVVCRRQVGYAPLLGTMLAYDPDQEKWRKGDGKTQPYRPCSNQQHLACNWLVPVSDPEPLCVACRHNDTIPDLSDVIHLESWRALELAKRQLFYSILRWGLRAPTAAEAEEGALIFDFLADQIAPDGTVTPVLTGHDNGRITINVAEGDDAERERRRAQLGERYRTAVGHLRHEVGHYYWDRLIRDGGRVEAFRALFGDEQVDYAEALDRHYKEGPPADWRQRFISEYASSHPWEDWAESFAHYIHMVDGLETAQSYGFQVEGASLDFDPYHSGEIGVLIADWVQVTVAVNAVNRSMGQPDLYPFVLSTPVEEKLAFIHETIRQACGS</sequence>
<accession>A0A371REL6</accession>
<gene>
    <name evidence="2" type="ORF">DX908_00445</name>
</gene>